<name>A0A6G0VPY6_APHCR</name>
<evidence type="ECO:0000313" key="1">
    <source>
        <dbReference type="EMBL" id="KAF0704852.1"/>
    </source>
</evidence>
<gene>
    <name evidence="1" type="ORF">FWK35_00028449</name>
</gene>
<sequence>MIWAYRTVSDEAALVLACTPPADLIRLEKGRIRSGLNTDTEPGKLHLSKLAARWEATTKAYWTRRAIPDIGRWLCRTVPLVPLTFRMKQAVTGHGCFHADTAEHTLFVFTYWDRFRDQLSQSSTNYVRCSWFSFELLPVDLTEKAVVLRDAEERFRLFYGMVGGILSAKEEEERATRDPRVEEQT</sequence>
<accession>A0A6G0VPY6</accession>
<protein>
    <submittedName>
        <fullName evidence="1">Retrovirus-related Pol polyprotein from type-1 retrotransposable element R1</fullName>
    </submittedName>
</protein>
<comment type="caution">
    <text evidence="1">The sequence shown here is derived from an EMBL/GenBank/DDBJ whole genome shotgun (WGS) entry which is preliminary data.</text>
</comment>
<dbReference type="OrthoDB" id="6588649at2759"/>
<organism evidence="1 2">
    <name type="scientific">Aphis craccivora</name>
    <name type="common">Cowpea aphid</name>
    <dbReference type="NCBI Taxonomy" id="307492"/>
    <lineage>
        <taxon>Eukaryota</taxon>
        <taxon>Metazoa</taxon>
        <taxon>Ecdysozoa</taxon>
        <taxon>Arthropoda</taxon>
        <taxon>Hexapoda</taxon>
        <taxon>Insecta</taxon>
        <taxon>Pterygota</taxon>
        <taxon>Neoptera</taxon>
        <taxon>Paraneoptera</taxon>
        <taxon>Hemiptera</taxon>
        <taxon>Sternorrhyncha</taxon>
        <taxon>Aphidomorpha</taxon>
        <taxon>Aphidoidea</taxon>
        <taxon>Aphididae</taxon>
        <taxon>Aphidini</taxon>
        <taxon>Aphis</taxon>
        <taxon>Aphis</taxon>
    </lineage>
</organism>
<dbReference type="Proteomes" id="UP000478052">
    <property type="component" value="Unassembled WGS sequence"/>
</dbReference>
<reference evidence="1 2" key="1">
    <citation type="submission" date="2019-08" db="EMBL/GenBank/DDBJ databases">
        <title>Whole genome of Aphis craccivora.</title>
        <authorList>
            <person name="Voronova N.V."/>
            <person name="Shulinski R.S."/>
            <person name="Bandarenka Y.V."/>
            <person name="Zhorov D.G."/>
            <person name="Warner D."/>
        </authorList>
    </citation>
    <scope>NUCLEOTIDE SEQUENCE [LARGE SCALE GENOMIC DNA]</scope>
    <source>
        <strain evidence="1">180601</strain>
        <tissue evidence="1">Whole Body</tissue>
    </source>
</reference>
<evidence type="ECO:0000313" key="2">
    <source>
        <dbReference type="Proteomes" id="UP000478052"/>
    </source>
</evidence>
<feature type="non-terminal residue" evidence="1">
    <location>
        <position position="185"/>
    </location>
</feature>
<dbReference type="EMBL" id="VUJU01013446">
    <property type="protein sequence ID" value="KAF0704852.1"/>
    <property type="molecule type" value="Genomic_DNA"/>
</dbReference>
<dbReference type="AlphaFoldDB" id="A0A6G0VPY6"/>
<proteinExistence type="predicted"/>
<keyword evidence="2" id="KW-1185">Reference proteome</keyword>